<name>A0A7U7G614_9PROT</name>
<evidence type="ECO:0000313" key="1">
    <source>
        <dbReference type="EMBL" id="CDG33776.1"/>
    </source>
</evidence>
<evidence type="ECO:0000313" key="2">
    <source>
        <dbReference type="Proteomes" id="UP000027590"/>
    </source>
</evidence>
<dbReference type="Proteomes" id="UP000027590">
    <property type="component" value="Unassembled WGS sequence"/>
</dbReference>
<gene>
    <name evidence="1" type="ORF">SACS_1038</name>
</gene>
<dbReference type="EMBL" id="CBLY010000006">
    <property type="protein sequence ID" value="CDG33776.1"/>
    <property type="molecule type" value="Genomic_DNA"/>
</dbReference>
<sequence length="43" mass="5217">MHGHESSPSFRHHFRLKQSSHLPWMKGIFQGLFFVRFYAFSHI</sequence>
<organism evidence="1 2">
    <name type="scientific">Parasaccharibacter apium</name>
    <dbReference type="NCBI Taxonomy" id="1510841"/>
    <lineage>
        <taxon>Bacteria</taxon>
        <taxon>Pseudomonadati</taxon>
        <taxon>Pseudomonadota</taxon>
        <taxon>Alphaproteobacteria</taxon>
        <taxon>Acetobacterales</taxon>
        <taxon>Acetobacteraceae</taxon>
        <taxon>Parasaccharibacter</taxon>
    </lineage>
</organism>
<comment type="caution">
    <text evidence="1">The sequence shown here is derived from an EMBL/GenBank/DDBJ whole genome shotgun (WGS) entry which is preliminary data.</text>
</comment>
<accession>A0A7U7G614</accession>
<protein>
    <submittedName>
        <fullName evidence="1">Uncharacterized protein</fullName>
    </submittedName>
</protein>
<reference evidence="1 2" key="2">
    <citation type="journal article" date="2014" name="PLoS ONE">
        <title>Evolution of mitochondria reconstructed from the energy metabolism of living bacteria.</title>
        <authorList>
            <person name="Degli Esposti M."/>
            <person name="Chouaia B."/>
            <person name="Comandatore F."/>
            <person name="Crotti E."/>
            <person name="Sassera D."/>
            <person name="Lievens P.M."/>
            <person name="Daffonchio D."/>
            <person name="Bandi C."/>
        </authorList>
    </citation>
    <scope>NUCLEOTIDE SEQUENCE [LARGE SCALE GENOMIC DNA]</scope>
    <source>
        <strain evidence="2">AM169</strain>
    </source>
</reference>
<dbReference type="AlphaFoldDB" id="A0A7U7G614"/>
<proteinExistence type="predicted"/>
<reference evidence="1 2" key="1">
    <citation type="journal article" date="2014" name="Genome Biol. Evol.">
        <title>Acetic acid bacteria genomes reveal functional traits for adaptation to life in insect guts.</title>
        <authorList>
            <person name="Chouaia B."/>
            <person name="Gaiarsa S."/>
            <person name="Crotti E."/>
            <person name="Comandatore F."/>
            <person name="Degli Esposti M."/>
            <person name="Ricci I."/>
            <person name="Alma A."/>
            <person name="Favia G."/>
            <person name="Bandi C."/>
            <person name="Daffonchio D."/>
        </authorList>
    </citation>
    <scope>NUCLEOTIDE SEQUENCE [LARGE SCALE GENOMIC DNA]</scope>
    <source>
        <strain evidence="2">AM169</strain>
    </source>
</reference>